<dbReference type="Pfam" id="PF02518">
    <property type="entry name" value="HATPase_c"/>
    <property type="match status" value="1"/>
</dbReference>
<dbReference type="InterPro" id="IPR003660">
    <property type="entry name" value="HAMP_dom"/>
</dbReference>
<dbReference type="PANTHER" id="PTHR43047">
    <property type="entry name" value="TWO-COMPONENT HISTIDINE PROTEIN KINASE"/>
    <property type="match status" value="1"/>
</dbReference>
<dbReference type="Proteomes" id="UP000537130">
    <property type="component" value="Unassembled WGS sequence"/>
</dbReference>
<organism evidence="12 13">
    <name type="scientific">Litorivivens lipolytica</name>
    <dbReference type="NCBI Taxonomy" id="1524264"/>
    <lineage>
        <taxon>Bacteria</taxon>
        <taxon>Pseudomonadati</taxon>
        <taxon>Pseudomonadota</taxon>
        <taxon>Gammaproteobacteria</taxon>
        <taxon>Litorivivens</taxon>
    </lineage>
</organism>
<dbReference type="CDD" id="cd17574">
    <property type="entry name" value="REC_OmpR"/>
    <property type="match status" value="1"/>
</dbReference>
<evidence type="ECO:0000259" key="11">
    <source>
        <dbReference type="PROSITE" id="PS50885"/>
    </source>
</evidence>
<dbReference type="SMART" id="SM00448">
    <property type="entry name" value="REC"/>
    <property type="match status" value="1"/>
</dbReference>
<keyword evidence="6 12" id="KW-0418">Kinase</keyword>
<dbReference type="CDD" id="cd16922">
    <property type="entry name" value="HATPase_EvgS-ArcB-TorS-like"/>
    <property type="match status" value="1"/>
</dbReference>
<dbReference type="FunFam" id="3.30.565.10:FF:000010">
    <property type="entry name" value="Sensor histidine kinase RcsC"/>
    <property type="match status" value="1"/>
</dbReference>
<dbReference type="Gene3D" id="6.10.340.10">
    <property type="match status" value="1"/>
</dbReference>
<dbReference type="PRINTS" id="PR00344">
    <property type="entry name" value="BCTRLSENSOR"/>
</dbReference>
<keyword evidence="5" id="KW-0808">Transferase</keyword>
<dbReference type="PANTHER" id="PTHR43047:SF72">
    <property type="entry name" value="OSMOSENSING HISTIDINE PROTEIN KINASE SLN1"/>
    <property type="match status" value="1"/>
</dbReference>
<dbReference type="Gene3D" id="3.30.565.10">
    <property type="entry name" value="Histidine kinase-like ATPase, C-terminal domain"/>
    <property type="match status" value="1"/>
</dbReference>
<dbReference type="InterPro" id="IPR005467">
    <property type="entry name" value="His_kinase_dom"/>
</dbReference>
<dbReference type="SUPFAM" id="SSF52172">
    <property type="entry name" value="CheY-like"/>
    <property type="match status" value="1"/>
</dbReference>
<evidence type="ECO:0000256" key="3">
    <source>
        <dbReference type="ARBA" id="ARBA00012438"/>
    </source>
</evidence>
<feature type="domain" description="Response regulatory" evidence="10">
    <location>
        <begin position="522"/>
        <end position="635"/>
    </location>
</feature>
<dbReference type="Gene3D" id="3.40.50.2300">
    <property type="match status" value="1"/>
</dbReference>
<proteinExistence type="predicted"/>
<evidence type="ECO:0000256" key="6">
    <source>
        <dbReference type="ARBA" id="ARBA00022777"/>
    </source>
</evidence>
<dbReference type="GO" id="GO:0009927">
    <property type="term" value="F:histidine phosphotransfer kinase activity"/>
    <property type="evidence" value="ECO:0007669"/>
    <property type="project" value="TreeGrafter"/>
</dbReference>
<dbReference type="SUPFAM" id="SSF47384">
    <property type="entry name" value="Homodimeric domain of signal transducing histidine kinase"/>
    <property type="match status" value="1"/>
</dbReference>
<dbReference type="InterPro" id="IPR036097">
    <property type="entry name" value="HisK_dim/P_sf"/>
</dbReference>
<dbReference type="Pfam" id="PF00512">
    <property type="entry name" value="HisKA"/>
    <property type="match status" value="1"/>
</dbReference>
<dbReference type="InterPro" id="IPR003594">
    <property type="entry name" value="HATPase_dom"/>
</dbReference>
<feature type="domain" description="HAMP" evidence="11">
    <location>
        <begin position="204"/>
        <end position="255"/>
    </location>
</feature>
<dbReference type="Gene3D" id="1.10.287.130">
    <property type="match status" value="1"/>
</dbReference>
<dbReference type="InterPro" id="IPR011006">
    <property type="entry name" value="CheY-like_superfamily"/>
</dbReference>
<dbReference type="RefSeq" id="WP_183410879.1">
    <property type="nucleotide sequence ID" value="NZ_JACHWY010000002.1"/>
</dbReference>
<dbReference type="SMART" id="SM00388">
    <property type="entry name" value="HisKA"/>
    <property type="match status" value="1"/>
</dbReference>
<dbReference type="SUPFAM" id="SSF55874">
    <property type="entry name" value="ATPase domain of HSP90 chaperone/DNA topoisomerase II/histidine kinase"/>
    <property type="match status" value="1"/>
</dbReference>
<dbReference type="Pfam" id="PF00672">
    <property type="entry name" value="HAMP"/>
    <property type="match status" value="1"/>
</dbReference>
<dbReference type="AlphaFoldDB" id="A0A7W4W5Z5"/>
<sequence>MSLKRRLALSFALLLVLGLVNIVTHTWGSSVRSELFSELQVVMRDQAGVRDLEQKLDAMHKKVRVIQTLVEAGNAQPVTEAEAIEQINTLNTMLSRADMLALRAQEVLDTPIDFSASRNLLNNWSNYLSQFAGGQAESVVLEDTTPVFRAAMQSLVTYELALVERSSRINEELNSAVETTNRMTTLIFLATLLATVLLAWHIVTFTSRSIRALHQGTQQWGNGNLAYQVPPLEGELGELAENFNHMARNLRVAMNEVKAASARADAANQAKSSFLANMSHELRTPMNAIIGYSEMLIEEAGDDPTQEVGDFVPDVEKVLSAGQHLLALINDVLDISKIESGKMTVFREVTDLSQLLNEVIVTVQPMIDKNGNKLNYTNELADSRTATDVTRFRQIVLNLLSNAAKFTREGEVSLTVREAIHGGDAFIEVAVQDTGIGMSEEQMAQVFEAFIQADLSTTKEYGGTGLGLTISKKFAELLGGSIEVESELGKGSCFTLRLPKLTEGAEKGVDQSNGGPSPETVQVLMVDDNAEARDICSRHLSQAGYRVTCAESGSKALSLLDEVEPDLILLDVMMPEMDGWQFIEALRQRPASVDTPVVIQSMVNEREMGDLMKVSAYLVKPVDKQALVTTINQVLGIAAEELCSE</sequence>
<dbReference type="PROSITE" id="PS50885">
    <property type="entry name" value="HAMP"/>
    <property type="match status" value="1"/>
</dbReference>
<evidence type="ECO:0000256" key="8">
    <source>
        <dbReference type="PROSITE-ProRule" id="PRU00169"/>
    </source>
</evidence>
<protein>
    <recommendedName>
        <fullName evidence="3">histidine kinase</fullName>
        <ecNumber evidence="3">2.7.13.3</ecNumber>
    </recommendedName>
</protein>
<reference evidence="12 13" key="1">
    <citation type="submission" date="2020-08" db="EMBL/GenBank/DDBJ databases">
        <title>Genomic Encyclopedia of Type Strains, Phase III (KMG-III): the genomes of soil and plant-associated and newly described type strains.</title>
        <authorList>
            <person name="Whitman W."/>
        </authorList>
    </citation>
    <scope>NUCLEOTIDE SEQUENCE [LARGE SCALE GENOMIC DNA]</scope>
    <source>
        <strain evidence="12 13">CECT 8654</strain>
    </source>
</reference>
<dbReference type="InterPro" id="IPR036890">
    <property type="entry name" value="HATPase_C_sf"/>
</dbReference>
<dbReference type="Pfam" id="PF00072">
    <property type="entry name" value="Response_reg"/>
    <property type="match status" value="1"/>
</dbReference>
<dbReference type="EC" id="2.7.13.3" evidence="3"/>
<evidence type="ECO:0000259" key="10">
    <source>
        <dbReference type="PROSITE" id="PS50110"/>
    </source>
</evidence>
<accession>A0A7W4W5Z5</accession>
<name>A0A7W4W5Z5_9GAMM</name>
<dbReference type="InterPro" id="IPR001789">
    <property type="entry name" value="Sig_transdc_resp-reg_receiver"/>
</dbReference>
<dbReference type="PROSITE" id="PS50109">
    <property type="entry name" value="HIS_KIN"/>
    <property type="match status" value="1"/>
</dbReference>
<dbReference type="CDD" id="cd00082">
    <property type="entry name" value="HisKA"/>
    <property type="match status" value="1"/>
</dbReference>
<evidence type="ECO:0000256" key="4">
    <source>
        <dbReference type="ARBA" id="ARBA00022553"/>
    </source>
</evidence>
<evidence type="ECO:0000256" key="7">
    <source>
        <dbReference type="ARBA" id="ARBA00023012"/>
    </source>
</evidence>
<gene>
    <name evidence="12" type="ORF">FHR99_002382</name>
</gene>
<evidence type="ECO:0000256" key="1">
    <source>
        <dbReference type="ARBA" id="ARBA00000085"/>
    </source>
</evidence>
<feature type="modified residue" description="4-aspartylphosphate" evidence="8">
    <location>
        <position position="571"/>
    </location>
</feature>
<dbReference type="SMART" id="SM00304">
    <property type="entry name" value="HAMP"/>
    <property type="match status" value="1"/>
</dbReference>
<comment type="subcellular location">
    <subcellularLocation>
        <location evidence="2">Membrane</location>
    </subcellularLocation>
</comment>
<keyword evidence="13" id="KW-1185">Reference proteome</keyword>
<dbReference type="GO" id="GO:0000155">
    <property type="term" value="F:phosphorelay sensor kinase activity"/>
    <property type="evidence" value="ECO:0007669"/>
    <property type="project" value="InterPro"/>
</dbReference>
<dbReference type="SMART" id="SM00387">
    <property type="entry name" value="HATPase_c"/>
    <property type="match status" value="1"/>
</dbReference>
<dbReference type="InterPro" id="IPR004358">
    <property type="entry name" value="Sig_transdc_His_kin-like_C"/>
</dbReference>
<dbReference type="PROSITE" id="PS50110">
    <property type="entry name" value="RESPONSE_REGULATORY"/>
    <property type="match status" value="1"/>
</dbReference>
<evidence type="ECO:0000313" key="13">
    <source>
        <dbReference type="Proteomes" id="UP000537130"/>
    </source>
</evidence>
<dbReference type="EMBL" id="JACHWY010000002">
    <property type="protein sequence ID" value="MBB3048116.1"/>
    <property type="molecule type" value="Genomic_DNA"/>
</dbReference>
<dbReference type="CDD" id="cd06225">
    <property type="entry name" value="HAMP"/>
    <property type="match status" value="1"/>
</dbReference>
<evidence type="ECO:0000256" key="2">
    <source>
        <dbReference type="ARBA" id="ARBA00004370"/>
    </source>
</evidence>
<feature type="domain" description="Histidine kinase" evidence="9">
    <location>
        <begin position="277"/>
        <end position="502"/>
    </location>
</feature>
<comment type="catalytic activity">
    <reaction evidence="1">
        <text>ATP + protein L-histidine = ADP + protein N-phospho-L-histidine.</text>
        <dbReference type="EC" id="2.7.13.3"/>
    </reaction>
</comment>
<dbReference type="SUPFAM" id="SSF158472">
    <property type="entry name" value="HAMP domain-like"/>
    <property type="match status" value="1"/>
</dbReference>
<keyword evidence="7" id="KW-0902">Two-component regulatory system</keyword>
<comment type="caution">
    <text evidence="12">The sequence shown here is derived from an EMBL/GenBank/DDBJ whole genome shotgun (WGS) entry which is preliminary data.</text>
</comment>
<evidence type="ECO:0000256" key="5">
    <source>
        <dbReference type="ARBA" id="ARBA00022679"/>
    </source>
</evidence>
<evidence type="ECO:0000259" key="9">
    <source>
        <dbReference type="PROSITE" id="PS50109"/>
    </source>
</evidence>
<dbReference type="GO" id="GO:0005886">
    <property type="term" value="C:plasma membrane"/>
    <property type="evidence" value="ECO:0007669"/>
    <property type="project" value="TreeGrafter"/>
</dbReference>
<keyword evidence="4 8" id="KW-0597">Phosphoprotein</keyword>
<dbReference type="InterPro" id="IPR003661">
    <property type="entry name" value="HisK_dim/P_dom"/>
</dbReference>
<evidence type="ECO:0000313" key="12">
    <source>
        <dbReference type="EMBL" id="MBB3048116.1"/>
    </source>
</evidence>